<feature type="compositionally biased region" description="Low complexity" evidence="1">
    <location>
        <begin position="307"/>
        <end position="321"/>
    </location>
</feature>
<feature type="region of interest" description="Disordered" evidence="1">
    <location>
        <begin position="273"/>
        <end position="363"/>
    </location>
</feature>
<sequence length="1109" mass="110625">MAGSTFDDDGTSFIGAIPPVLQQQYAAAQGFDLPQPQQQLPIMARLASNTAPPATPAPLSPQRALTPQRPSPSLAPSNMAAAAALLLQSPAAPAQVSSPGAGALTAPGLSIAPSVICTAAEGAPTAVQADGGPDSPAAHGCSDEVLLAVGSATADADATAAAAASSISLGLLRLVPPSAAIAIPWPAFVAAPKAGSGGAEADAGIGAAAMGAYSGARSPPDVEATMSFLRQSLMGGTQQQAAGHTGAASGDFRDLGAPEAAAEAGARLPPALTAQGDAQPAAGASSDGGAAGVGWQAPSVPPAVGTAPRSPRAASSSRQPPGTSGVILDSLTAVPAAPGGGSRSRPARGYGRTSGGEYAEGERWSPSGVLAGMMSRFQRLSHGSHQHQEQHQQQQLQRQLQQQHTSQTLTGLRSHKQRAANTVDGGAGGSLRSPGAAARLFAGAAGRGVSGAASYTAADGAVRLLSGASANALLAAMGSPSSPHARTAGGEMWRQPAAQPPPLSTGSPLRSLIQHLRVPVQGVAGGSGGSLGSLEVQFPRPPYTQHQSSSYHLQQSARPPSGGPAAPSSTRRLPIKAPSAAFLGSMALGHAVGKTRMALRRTSSAAKLLIRTAAGAPGHQPQAPGAAEAPLQGSTPRANTASGLVAAGGPPAASGLPSATGIGSPTRGRSLSSMGGAGPAGGGGPTATSSIRMRLSMQGSSARGAASLTAGGAAGGGGVEAEVSVAAAAAAVTFGELLRLQWCVQPAGARGNAHQQPQKQRRSVGGAPGGATTAPPIRKATDLSIASSAVTDDVMQPHSRSPAGWTAERLSAAAQQYSGALLRLAKAVSDVGQGGMILLSQATRDALQQAAEGESPAALQKALGGPFVVLWMGKHTFADGAGDVHLYQVVSMPLLGRLALQLQQQEQQALLRKCTPVPPLGGGVFDAPAAGVGTLARISVVGAPTLMAWNAEVTTRALALMHEMLLGHLTRCLSATCEAVVEEEEPNGLGGGMGPPELLEHPLAEEAWFDGPEGQQQPGRPSGLHWRGLRATGVVAWGELAGCLEPGSLSGHMSYQHSAAWQALKRTTAASQVGQVVVSSDVAAMLPPEQLDRVVVAKQGPTSRKTKRG</sequence>
<evidence type="ECO:0000256" key="1">
    <source>
        <dbReference type="SAM" id="MobiDB-lite"/>
    </source>
</evidence>
<gene>
    <name evidence="2" type="ORF">HXX76_007312</name>
</gene>
<accession>A0A835TC20</accession>
<keyword evidence="3" id="KW-1185">Reference proteome</keyword>
<feature type="region of interest" description="Disordered" evidence="1">
    <location>
        <begin position="479"/>
        <end position="505"/>
    </location>
</feature>
<feature type="compositionally biased region" description="Low complexity" evidence="1">
    <location>
        <begin position="641"/>
        <end position="659"/>
    </location>
</feature>
<feature type="compositionally biased region" description="Low complexity" evidence="1">
    <location>
        <begin position="616"/>
        <end position="633"/>
    </location>
</feature>
<feature type="compositionally biased region" description="Polar residues" evidence="1">
    <location>
        <begin position="661"/>
        <end position="673"/>
    </location>
</feature>
<dbReference type="EMBL" id="JAEHOC010000015">
    <property type="protein sequence ID" value="KAG2435230.1"/>
    <property type="molecule type" value="Genomic_DNA"/>
</dbReference>
<feature type="compositionally biased region" description="Low complexity" evidence="1">
    <location>
        <begin position="391"/>
        <end position="412"/>
    </location>
</feature>
<feature type="compositionally biased region" description="Gly residues" evidence="1">
    <location>
        <begin position="675"/>
        <end position="685"/>
    </location>
</feature>
<dbReference type="AlphaFoldDB" id="A0A835TC20"/>
<feature type="region of interest" description="Disordered" evidence="1">
    <location>
        <begin position="531"/>
        <end position="572"/>
    </location>
</feature>
<feature type="compositionally biased region" description="Low complexity" evidence="1">
    <location>
        <begin position="273"/>
        <end position="288"/>
    </location>
</feature>
<comment type="caution">
    <text evidence="2">The sequence shown here is derived from an EMBL/GenBank/DDBJ whole genome shotgun (WGS) entry which is preliminary data.</text>
</comment>
<evidence type="ECO:0000313" key="2">
    <source>
        <dbReference type="EMBL" id="KAG2435230.1"/>
    </source>
</evidence>
<feature type="region of interest" description="Disordered" evidence="1">
    <location>
        <begin position="49"/>
        <end position="76"/>
    </location>
</feature>
<name>A0A835TC20_CHLIN</name>
<evidence type="ECO:0000313" key="3">
    <source>
        <dbReference type="Proteomes" id="UP000650467"/>
    </source>
</evidence>
<feature type="compositionally biased region" description="Low complexity" evidence="1">
    <location>
        <begin position="545"/>
        <end position="569"/>
    </location>
</feature>
<feature type="region of interest" description="Disordered" evidence="1">
    <location>
        <begin position="616"/>
        <end position="689"/>
    </location>
</feature>
<proteinExistence type="predicted"/>
<feature type="region of interest" description="Disordered" evidence="1">
    <location>
        <begin position="749"/>
        <end position="778"/>
    </location>
</feature>
<dbReference type="Gene3D" id="3.30.70.1230">
    <property type="entry name" value="Nucleotide cyclase"/>
    <property type="match status" value="1"/>
</dbReference>
<organism evidence="2 3">
    <name type="scientific">Chlamydomonas incerta</name>
    <dbReference type="NCBI Taxonomy" id="51695"/>
    <lineage>
        <taxon>Eukaryota</taxon>
        <taxon>Viridiplantae</taxon>
        <taxon>Chlorophyta</taxon>
        <taxon>core chlorophytes</taxon>
        <taxon>Chlorophyceae</taxon>
        <taxon>CS clade</taxon>
        <taxon>Chlamydomonadales</taxon>
        <taxon>Chlamydomonadaceae</taxon>
        <taxon>Chlamydomonas</taxon>
    </lineage>
</organism>
<protein>
    <submittedName>
        <fullName evidence="2">Uncharacterized protein</fullName>
    </submittedName>
</protein>
<reference evidence="2" key="1">
    <citation type="journal article" date="2020" name="bioRxiv">
        <title>Comparative genomics of Chlamydomonas.</title>
        <authorList>
            <person name="Craig R.J."/>
            <person name="Hasan A.R."/>
            <person name="Ness R.W."/>
            <person name="Keightley P.D."/>
        </authorList>
    </citation>
    <scope>NUCLEOTIDE SEQUENCE</scope>
    <source>
        <strain evidence="2">SAG 7.73</strain>
    </source>
</reference>
<dbReference type="InterPro" id="IPR029787">
    <property type="entry name" value="Nucleotide_cyclase"/>
</dbReference>
<dbReference type="Proteomes" id="UP000650467">
    <property type="component" value="Unassembled WGS sequence"/>
</dbReference>
<dbReference type="OrthoDB" id="2021138at2759"/>
<feature type="region of interest" description="Disordered" evidence="1">
    <location>
        <begin position="380"/>
        <end position="432"/>
    </location>
</feature>